<feature type="transmembrane region" description="Helical" evidence="2">
    <location>
        <begin position="401"/>
        <end position="419"/>
    </location>
</feature>
<feature type="transmembrane region" description="Helical" evidence="2">
    <location>
        <begin position="489"/>
        <end position="515"/>
    </location>
</feature>
<dbReference type="AlphaFoldDB" id="A0AAD3D819"/>
<evidence type="ECO:0000256" key="1">
    <source>
        <dbReference type="SAM" id="MobiDB-lite"/>
    </source>
</evidence>
<dbReference type="InterPro" id="IPR007065">
    <property type="entry name" value="HPP"/>
</dbReference>
<organism evidence="4 5">
    <name type="scientific">Chaetoceros tenuissimus</name>
    <dbReference type="NCBI Taxonomy" id="426638"/>
    <lineage>
        <taxon>Eukaryota</taxon>
        <taxon>Sar</taxon>
        <taxon>Stramenopiles</taxon>
        <taxon>Ochrophyta</taxon>
        <taxon>Bacillariophyta</taxon>
        <taxon>Coscinodiscophyceae</taxon>
        <taxon>Chaetocerotophycidae</taxon>
        <taxon>Chaetocerotales</taxon>
        <taxon>Chaetocerotaceae</taxon>
        <taxon>Chaetoceros</taxon>
    </lineage>
</organism>
<dbReference type="PANTHER" id="PTHR33741:SF5">
    <property type="entry name" value="TRANSMEMBRANE PROTEIN DDB_G0269096-RELATED"/>
    <property type="match status" value="1"/>
</dbReference>
<feature type="transmembrane region" description="Helical" evidence="2">
    <location>
        <begin position="431"/>
        <end position="449"/>
    </location>
</feature>
<gene>
    <name evidence="4" type="ORF">CTEN210_14195</name>
</gene>
<evidence type="ECO:0000256" key="2">
    <source>
        <dbReference type="SAM" id="Phobius"/>
    </source>
</evidence>
<keyword evidence="2" id="KW-0812">Transmembrane</keyword>
<accession>A0AAD3D819</accession>
<sequence length="557" mass="62365">MDDQEQEENGQQNVEDANSCSDNVEENNMQSLTQNKSSTILIDEDMLDPLMNLSNHASIHISRHRSSRNFCALSTPLRQKTFVDEQSKEIHNMNKEQLKAVLSSTLKQAQGVEAIEVWVLNKHRTHLTRPEGGWYRNECYKVPNDLNEKTVMNAFEMLEDTERDDYMEPKPTQPGQGLVGRLFSTSDLDGKEDNGISDFGSYHGGKKQKRRLSRSLSLSISGKLRGLFPSNDNSEENVLNYVSLDYLAKDPDQISSQRIHGLLAAGIDKACSALFQIRGYKGLVIFYSSSRTERRDLLSNHNSNFLAASADMISATFALVEPRTTQYFQKSREEQMSNSQDIGNSQTPKDIENNIEDNNMKAIESRDNEHKTCNNLWDMLYDKSFGTKNATPPKAMPLSESFWSLIGSFITLMIVSAIAETIRFWKGDESYFVLPMAPFGALICLQYGLTAAPASQPRNCIYGTAIAGTIGLLLAYAERVPTYIRICISASSAIAAMTKLAVVHPPAGAVAVIFASGDFHFGHLLLSLLANTIAIVTAMLINNMNEKRQYPQYWNWF</sequence>
<keyword evidence="2" id="KW-0472">Membrane</keyword>
<keyword evidence="5" id="KW-1185">Reference proteome</keyword>
<feature type="transmembrane region" description="Helical" evidence="2">
    <location>
        <begin position="461"/>
        <end position="477"/>
    </location>
</feature>
<dbReference type="InterPro" id="IPR058581">
    <property type="entry name" value="TM_HPP"/>
</dbReference>
<feature type="transmembrane region" description="Helical" evidence="2">
    <location>
        <begin position="521"/>
        <end position="541"/>
    </location>
</feature>
<feature type="domain" description="HPP transmembrane region" evidence="3">
    <location>
        <begin position="394"/>
        <end position="551"/>
    </location>
</feature>
<feature type="region of interest" description="Disordered" evidence="1">
    <location>
        <begin position="1"/>
        <end position="22"/>
    </location>
</feature>
<feature type="compositionally biased region" description="Polar residues" evidence="1">
    <location>
        <begin position="336"/>
        <end position="348"/>
    </location>
</feature>
<evidence type="ECO:0000313" key="4">
    <source>
        <dbReference type="EMBL" id="GFH57719.1"/>
    </source>
</evidence>
<reference evidence="4 5" key="1">
    <citation type="journal article" date="2021" name="Sci. Rep.">
        <title>The genome of the diatom Chaetoceros tenuissimus carries an ancient integrated fragment of an extant virus.</title>
        <authorList>
            <person name="Hongo Y."/>
            <person name="Kimura K."/>
            <person name="Takaki Y."/>
            <person name="Yoshida Y."/>
            <person name="Baba S."/>
            <person name="Kobayashi G."/>
            <person name="Nagasaki K."/>
            <person name="Hano T."/>
            <person name="Tomaru Y."/>
        </authorList>
    </citation>
    <scope>NUCLEOTIDE SEQUENCE [LARGE SCALE GENOMIC DNA]</scope>
    <source>
        <strain evidence="4 5">NIES-3715</strain>
    </source>
</reference>
<dbReference type="Proteomes" id="UP001054902">
    <property type="component" value="Unassembled WGS sequence"/>
</dbReference>
<evidence type="ECO:0000259" key="3">
    <source>
        <dbReference type="Pfam" id="PF04982"/>
    </source>
</evidence>
<dbReference type="PANTHER" id="PTHR33741">
    <property type="entry name" value="TRANSMEMBRANE PROTEIN DDB_G0269096-RELATED"/>
    <property type="match status" value="1"/>
</dbReference>
<proteinExistence type="predicted"/>
<name>A0AAD3D819_9STRA</name>
<evidence type="ECO:0000313" key="5">
    <source>
        <dbReference type="Proteomes" id="UP001054902"/>
    </source>
</evidence>
<protein>
    <recommendedName>
        <fullName evidence="3">HPP transmembrane region domain-containing protein</fullName>
    </recommendedName>
</protein>
<dbReference type="Pfam" id="PF04982">
    <property type="entry name" value="TM_HPP"/>
    <property type="match status" value="1"/>
</dbReference>
<feature type="region of interest" description="Disordered" evidence="1">
    <location>
        <begin position="332"/>
        <end position="352"/>
    </location>
</feature>
<keyword evidence="2" id="KW-1133">Transmembrane helix</keyword>
<feature type="region of interest" description="Disordered" evidence="1">
    <location>
        <begin position="165"/>
        <end position="184"/>
    </location>
</feature>
<dbReference type="EMBL" id="BLLK01000058">
    <property type="protein sequence ID" value="GFH57719.1"/>
    <property type="molecule type" value="Genomic_DNA"/>
</dbReference>
<comment type="caution">
    <text evidence="4">The sequence shown here is derived from an EMBL/GenBank/DDBJ whole genome shotgun (WGS) entry which is preliminary data.</text>
</comment>